<dbReference type="SUPFAM" id="SSF102588">
    <property type="entry name" value="LmbE-like"/>
    <property type="match status" value="1"/>
</dbReference>
<reference evidence="1" key="1">
    <citation type="submission" date="2020-02" db="EMBL/GenBank/DDBJ databases">
        <title>Genome Announcements.</title>
        <authorList>
            <person name="Abdulabbas H.T."/>
            <person name="Bunyan I.A."/>
            <person name="Abdul-Lateef L.A."/>
        </authorList>
    </citation>
    <scope>NUCLEOTIDE SEQUENCE</scope>
    <source>
        <strain evidence="1">NAG1</strain>
    </source>
</reference>
<dbReference type="InterPro" id="IPR024078">
    <property type="entry name" value="LmbE-like_dom_sf"/>
</dbReference>
<dbReference type="EMBL" id="JAAGVX010000018">
    <property type="protein sequence ID" value="NEM95883.1"/>
    <property type="molecule type" value="Genomic_DNA"/>
</dbReference>
<dbReference type="Gene3D" id="3.40.50.10320">
    <property type="entry name" value="LmbE-like"/>
    <property type="match status" value="1"/>
</dbReference>
<dbReference type="RefSeq" id="WP_001028938.1">
    <property type="nucleotide sequence ID" value="NZ_JAACMK010000027.1"/>
</dbReference>
<name>A0A6B3LIR9_VIBCL</name>
<protein>
    <submittedName>
        <fullName evidence="1">PIG-L family deacetylase</fullName>
    </submittedName>
</protein>
<accession>A0A6B3LIR9</accession>
<comment type="caution">
    <text evidence="1">The sequence shown here is derived from an EMBL/GenBank/DDBJ whole genome shotgun (WGS) entry which is preliminary data.</text>
</comment>
<organism evidence="1">
    <name type="scientific">Vibrio cholerae</name>
    <dbReference type="NCBI Taxonomy" id="666"/>
    <lineage>
        <taxon>Bacteria</taxon>
        <taxon>Pseudomonadati</taxon>
        <taxon>Pseudomonadota</taxon>
        <taxon>Gammaproteobacteria</taxon>
        <taxon>Vibrionales</taxon>
        <taxon>Vibrionaceae</taxon>
        <taxon>Vibrio</taxon>
    </lineage>
</organism>
<evidence type="ECO:0000313" key="1">
    <source>
        <dbReference type="EMBL" id="NEM95883.1"/>
    </source>
</evidence>
<dbReference type="InterPro" id="IPR003737">
    <property type="entry name" value="GlcNAc_PI_deacetylase-related"/>
</dbReference>
<sequence length="244" mass="28622">MNIYLLAHQDDEFFCLPYIRKQILNSEPILVIFLTNGCFGGVTSEQRNRESLKTLTDLGVDARSVIFLGEQLKIDDGKLHESVGKVITKLENEFVTTKISKVIFPCFEGGHQDHDSISYIVAYSRVFNGAKRLQFSLYNAYEIINPLFRVYKTIRHQRLSDDGFYYNISDLKYILNYKSQKKSFLGLGPFILVRFLVRRYINLVNFESYYIDKRPHQGVLLYERRTQLTYEALDMKIRNNLEKI</sequence>
<gene>
    <name evidence="1" type="ORF">G3T61_16980</name>
</gene>
<dbReference type="AlphaFoldDB" id="A0A6B3LIR9"/>
<proteinExistence type="predicted"/>
<dbReference type="Pfam" id="PF02585">
    <property type="entry name" value="PIG-L"/>
    <property type="match status" value="1"/>
</dbReference>